<dbReference type="InterPro" id="IPR050194">
    <property type="entry name" value="Glycosyltransferase_grp1"/>
</dbReference>
<dbReference type="SUPFAM" id="SSF53756">
    <property type="entry name" value="UDP-Glycosyltransferase/glycogen phosphorylase"/>
    <property type="match status" value="1"/>
</dbReference>
<dbReference type="RefSeq" id="WP_121961411.1">
    <property type="nucleotide sequence ID" value="NZ_VOHW01000023.1"/>
</dbReference>
<name>A0A5C6K4H1_PARDI</name>
<feature type="domain" description="Glycosyl transferase family 1" evidence="1">
    <location>
        <begin position="183"/>
        <end position="343"/>
    </location>
</feature>
<evidence type="ECO:0000313" key="4">
    <source>
        <dbReference type="Proteomes" id="UP000315827"/>
    </source>
</evidence>
<dbReference type="GO" id="GO:0016757">
    <property type="term" value="F:glycosyltransferase activity"/>
    <property type="evidence" value="ECO:0007669"/>
    <property type="project" value="InterPro"/>
</dbReference>
<dbReference type="PANTHER" id="PTHR45947:SF3">
    <property type="entry name" value="SULFOQUINOVOSYL TRANSFERASE SQD2"/>
    <property type="match status" value="1"/>
</dbReference>
<dbReference type="CDD" id="cd03808">
    <property type="entry name" value="GT4_CapM-like"/>
    <property type="match status" value="1"/>
</dbReference>
<dbReference type="Proteomes" id="UP000315827">
    <property type="component" value="Unassembled WGS sequence"/>
</dbReference>
<evidence type="ECO:0000259" key="1">
    <source>
        <dbReference type="Pfam" id="PF00534"/>
    </source>
</evidence>
<keyword evidence="3" id="KW-0808">Transferase</keyword>
<comment type="caution">
    <text evidence="3">The sequence shown here is derived from an EMBL/GenBank/DDBJ whole genome shotgun (WGS) entry which is preliminary data.</text>
</comment>
<feature type="domain" description="Glycosyltransferase subfamily 4-like N-terminal" evidence="2">
    <location>
        <begin position="6"/>
        <end position="117"/>
    </location>
</feature>
<dbReference type="Gene3D" id="3.40.50.2000">
    <property type="entry name" value="Glycogen Phosphorylase B"/>
    <property type="match status" value="2"/>
</dbReference>
<dbReference type="InterPro" id="IPR001296">
    <property type="entry name" value="Glyco_trans_1"/>
</dbReference>
<accession>A0A5C6K4H1</accession>
<sequence>MDKKKIFLIACKDYNFYNFRSELILKLVELGFDVTLVCPKGNKIAYFVDRGCHFVGHTMDRRGMNPFKDLVLIRTYYKIFKEGQPDLVLSYTTKSVLYSGIACRLLRIPYIVNNAGLLEPSNYNPIVGICLTIFYKLGFKGASCMMYQNSRERDVLNSILRNKIPYRDIPGSGVNLDDFEYSKYPNESEPITFNYVGRLVRIKGINDFLICAERIKAIYPKIRFIIYGDYDEDVYRQRVHELQKRGIVEYAGVQMNMKPFISKAHAVIHASYYEGMTNVVLEHSAMGRVCIGSDIPGIKEGIDEDETGFLFHCKNVDELVSAVEKFINLPYDKKVAMGKAAREKMEREFDRNIVTNIYIEEINRILQRK</sequence>
<evidence type="ECO:0000313" key="3">
    <source>
        <dbReference type="EMBL" id="TWV57980.1"/>
    </source>
</evidence>
<protein>
    <submittedName>
        <fullName evidence="3">Glycosyltransferase family 4 protein</fullName>
    </submittedName>
</protein>
<reference evidence="3 4" key="1">
    <citation type="submission" date="2019-07" db="EMBL/GenBank/DDBJ databases">
        <title>Genome sequencing of Parabacteroides distasonis iSURF_7.</title>
        <authorList>
            <person name="Degefu H.N."/>
            <person name="Ruoff K.L."/>
            <person name="Price C.E."/>
            <person name="Valls R.A."/>
            <person name="O'Toole G.A."/>
        </authorList>
    </citation>
    <scope>NUCLEOTIDE SEQUENCE [LARGE SCALE GENOMIC DNA]</scope>
    <source>
        <strain evidence="3 4">CFPLTA003_1B</strain>
    </source>
</reference>
<proteinExistence type="predicted"/>
<dbReference type="Pfam" id="PF00534">
    <property type="entry name" value="Glycos_transf_1"/>
    <property type="match status" value="1"/>
</dbReference>
<dbReference type="EMBL" id="VOHW01000023">
    <property type="protein sequence ID" value="TWV57980.1"/>
    <property type="molecule type" value="Genomic_DNA"/>
</dbReference>
<gene>
    <name evidence="3" type="ORF">FSA05_21905</name>
</gene>
<evidence type="ECO:0000259" key="2">
    <source>
        <dbReference type="Pfam" id="PF13477"/>
    </source>
</evidence>
<dbReference type="InterPro" id="IPR028098">
    <property type="entry name" value="Glyco_trans_4-like_N"/>
</dbReference>
<dbReference type="PANTHER" id="PTHR45947">
    <property type="entry name" value="SULFOQUINOVOSYL TRANSFERASE SQD2"/>
    <property type="match status" value="1"/>
</dbReference>
<organism evidence="3 4">
    <name type="scientific">Parabacteroides distasonis</name>
    <dbReference type="NCBI Taxonomy" id="823"/>
    <lineage>
        <taxon>Bacteria</taxon>
        <taxon>Pseudomonadati</taxon>
        <taxon>Bacteroidota</taxon>
        <taxon>Bacteroidia</taxon>
        <taxon>Bacteroidales</taxon>
        <taxon>Tannerellaceae</taxon>
        <taxon>Parabacteroides</taxon>
    </lineage>
</organism>
<dbReference type="AlphaFoldDB" id="A0A5C6K4H1"/>
<dbReference type="Pfam" id="PF13477">
    <property type="entry name" value="Glyco_trans_4_2"/>
    <property type="match status" value="1"/>
</dbReference>